<sequence length="342" mass="39426">MEAREHKTGQIQFIHVSLRDRLWKRKIRADRDERADQVPSKARLPFPMHIQKEFPTHLHLHLGLKTLIFPEATTNPDPHVIHNHKPSLHSPSISRTSSLSSSVLMDSSSSWSSSAMDDLIGTESGAPIMSNEEQEKLGLLNNQDKRKATTKKSERIMIKTEYPPPIPLLAQTGNLQGRMPWVLTKHYNYSDGRLVLKGERVKHHEYFEALRENGRLILNLVPLDNNAIICCERQETIDEEEDVEKEDLFVDEEDHGEQIEIKKCFKESDSEDDDEDECDHSYVDEAHYHDHVQKKAMDIVMGYNSVRRSTSFCDAQINIHEHQQIYLDHPASAPLRPMTTVM</sequence>
<evidence type="ECO:0000313" key="4">
    <source>
        <dbReference type="Proteomes" id="UP000315295"/>
    </source>
</evidence>
<evidence type="ECO:0000313" key="3">
    <source>
        <dbReference type="EMBL" id="TQD69679.1"/>
    </source>
</evidence>
<keyword evidence="4" id="KW-1185">Reference proteome</keyword>
<dbReference type="Pfam" id="PF11250">
    <property type="entry name" value="FAF"/>
    <property type="match status" value="1"/>
</dbReference>
<organism evidence="3 4">
    <name type="scientific">Malus baccata</name>
    <name type="common">Siberian crab apple</name>
    <name type="synonym">Pyrus baccata</name>
    <dbReference type="NCBI Taxonomy" id="106549"/>
    <lineage>
        <taxon>Eukaryota</taxon>
        <taxon>Viridiplantae</taxon>
        <taxon>Streptophyta</taxon>
        <taxon>Embryophyta</taxon>
        <taxon>Tracheophyta</taxon>
        <taxon>Spermatophyta</taxon>
        <taxon>Magnoliopsida</taxon>
        <taxon>eudicotyledons</taxon>
        <taxon>Gunneridae</taxon>
        <taxon>Pentapetalae</taxon>
        <taxon>rosids</taxon>
        <taxon>fabids</taxon>
        <taxon>Rosales</taxon>
        <taxon>Rosaceae</taxon>
        <taxon>Amygdaloideae</taxon>
        <taxon>Maleae</taxon>
        <taxon>Malus</taxon>
    </lineage>
</organism>
<dbReference type="InterPro" id="IPR021410">
    <property type="entry name" value="FAF"/>
</dbReference>
<gene>
    <name evidence="3" type="ORF">C1H46_044788</name>
</gene>
<name>A0A540K624_MALBA</name>
<accession>A0A540K624</accession>
<proteinExistence type="inferred from homology"/>
<evidence type="ECO:0000259" key="2">
    <source>
        <dbReference type="Pfam" id="PF11250"/>
    </source>
</evidence>
<dbReference type="PANTHER" id="PTHR33155:SF75">
    <property type="entry name" value="OS02G0750800 PROTEIN"/>
    <property type="match status" value="1"/>
</dbReference>
<dbReference type="AlphaFoldDB" id="A0A540K624"/>
<dbReference type="InterPro" id="IPR046431">
    <property type="entry name" value="FAF_dom"/>
</dbReference>
<dbReference type="EMBL" id="VIEB01002824">
    <property type="protein sequence ID" value="TQD69679.1"/>
    <property type="molecule type" value="Genomic_DNA"/>
</dbReference>
<dbReference type="PANTHER" id="PTHR33155">
    <property type="entry name" value="FANTASTIC FOUR-LIKE PROTEIN (DUF3049)"/>
    <property type="match status" value="1"/>
</dbReference>
<protein>
    <recommendedName>
        <fullName evidence="2">FAF domain-containing protein</fullName>
    </recommendedName>
</protein>
<comment type="similarity">
    <text evidence="1">Belongs to the fantastic four family.</text>
</comment>
<feature type="domain" description="FAF" evidence="2">
    <location>
        <begin position="161"/>
        <end position="220"/>
    </location>
</feature>
<dbReference type="Proteomes" id="UP000315295">
    <property type="component" value="Unassembled WGS sequence"/>
</dbReference>
<evidence type="ECO:0000256" key="1">
    <source>
        <dbReference type="ARBA" id="ARBA00008690"/>
    </source>
</evidence>
<reference evidence="3 4" key="1">
    <citation type="journal article" date="2019" name="G3 (Bethesda)">
        <title>Sequencing of a Wild Apple (Malus baccata) Genome Unravels the Differences Between Cultivated and Wild Apple Species Regarding Disease Resistance and Cold Tolerance.</title>
        <authorList>
            <person name="Chen X."/>
        </authorList>
    </citation>
    <scope>NUCLEOTIDE SEQUENCE [LARGE SCALE GENOMIC DNA]</scope>
    <source>
        <strain evidence="4">cv. Shandingzi</strain>
        <tissue evidence="3">Leaves</tissue>
    </source>
</reference>
<comment type="caution">
    <text evidence="3">The sequence shown here is derived from an EMBL/GenBank/DDBJ whole genome shotgun (WGS) entry which is preliminary data.</text>
</comment>